<comment type="similarity">
    <text evidence="2 7">Belongs to the SRP14 family.</text>
</comment>
<comment type="subunit">
    <text evidence="7">Component of a fungal signal recognition particle (SRP) complex that consists of a 7SL RNA molecule (scR1) and at least six protein subunits: SRP72, SRP68, SRP54, SEC65, SRP21 and SRP14.</text>
</comment>
<protein>
    <recommendedName>
        <fullName evidence="7">Signal recognition particle subunit SRP14</fullName>
    </recommendedName>
    <alternativeName>
        <fullName evidence="7">Signal recognition particle 14 kDa protein</fullName>
    </alternativeName>
</protein>
<comment type="function">
    <text evidence="7">Component of the signal recognition particle (SRP) complex, a ribonucleoprotein complex that mediates the cotranslational targeting of secretory and membrane proteins to the endoplasmic reticulum (ER).</text>
</comment>
<feature type="compositionally biased region" description="Basic and acidic residues" evidence="8">
    <location>
        <begin position="145"/>
        <end position="161"/>
    </location>
</feature>
<dbReference type="Gene3D" id="3.30.720.10">
    <property type="entry name" value="Signal recognition particle alu RNA binding heterodimer, srp9/1"/>
    <property type="match status" value="1"/>
</dbReference>
<evidence type="ECO:0000256" key="2">
    <source>
        <dbReference type="ARBA" id="ARBA00010349"/>
    </source>
</evidence>
<dbReference type="AlphaFoldDB" id="A0A4Y7QHT4"/>
<evidence type="ECO:0000256" key="8">
    <source>
        <dbReference type="SAM" id="MobiDB-lite"/>
    </source>
</evidence>
<dbReference type="STRING" id="50990.A0A4Y7QHT4"/>
<dbReference type="GO" id="GO:0008312">
    <property type="term" value="F:7S RNA binding"/>
    <property type="evidence" value="ECO:0007669"/>
    <property type="project" value="UniProtKB-UniRule"/>
</dbReference>
<evidence type="ECO:0000313" key="10">
    <source>
        <dbReference type="Proteomes" id="UP000294933"/>
    </source>
</evidence>
<evidence type="ECO:0000256" key="5">
    <source>
        <dbReference type="ARBA" id="ARBA00023135"/>
    </source>
</evidence>
<evidence type="ECO:0000313" key="9">
    <source>
        <dbReference type="EMBL" id="TDL26410.1"/>
    </source>
</evidence>
<keyword evidence="6 7" id="KW-0687">Ribonucleoprotein</keyword>
<dbReference type="OrthoDB" id="19209at2759"/>
<gene>
    <name evidence="9" type="ORF">BD410DRAFT_783463</name>
</gene>
<comment type="subcellular location">
    <subcellularLocation>
        <location evidence="1 7">Cytoplasm</location>
    </subcellularLocation>
</comment>
<dbReference type="GO" id="GO:0005786">
    <property type="term" value="C:signal recognition particle, endoplasmic reticulum targeting"/>
    <property type="evidence" value="ECO:0007669"/>
    <property type="project" value="UniProtKB-UniRule"/>
</dbReference>
<keyword evidence="5 7" id="KW-0733">Signal recognition particle</keyword>
<dbReference type="SUPFAM" id="SSF54762">
    <property type="entry name" value="Signal recognition particle alu RNA binding heterodimer, SRP9/14"/>
    <property type="match status" value="1"/>
</dbReference>
<dbReference type="InterPro" id="IPR003210">
    <property type="entry name" value="Signal_recog_particle_SRP14"/>
</dbReference>
<accession>A0A4Y7QHT4</accession>
<dbReference type="VEuPathDB" id="FungiDB:BD410DRAFT_783463"/>
<evidence type="ECO:0000256" key="3">
    <source>
        <dbReference type="ARBA" id="ARBA00022490"/>
    </source>
</evidence>
<evidence type="ECO:0000256" key="1">
    <source>
        <dbReference type="ARBA" id="ARBA00004496"/>
    </source>
</evidence>
<evidence type="ECO:0000256" key="7">
    <source>
        <dbReference type="RuleBase" id="RU368100"/>
    </source>
</evidence>
<dbReference type="InterPro" id="IPR009018">
    <property type="entry name" value="Signal_recog_particle_SRP9/14"/>
</dbReference>
<sequence>MTSTLVDNDNFIARLQSLFESSNQKGSSLWLTHTRLSYDGEDAAMKTGDNETDTREYPCLIRATDGHTQFSTRVEPRDLPKFHTAYGAVLKSSMTALRKRDKKREKERAERTALRKKRMLEPVVIEGPKRGNGRRKRQRLIKFALKQEESRKKAEQREQKKSSSSQKMS</sequence>
<dbReference type="PANTHER" id="PTHR12013">
    <property type="entry name" value="SIGNAL RECOGNITION PARTICLE 14 KD PROTEIN"/>
    <property type="match status" value="1"/>
</dbReference>
<organism evidence="9 10">
    <name type="scientific">Rickenella mellea</name>
    <dbReference type="NCBI Taxonomy" id="50990"/>
    <lineage>
        <taxon>Eukaryota</taxon>
        <taxon>Fungi</taxon>
        <taxon>Dikarya</taxon>
        <taxon>Basidiomycota</taxon>
        <taxon>Agaricomycotina</taxon>
        <taxon>Agaricomycetes</taxon>
        <taxon>Hymenochaetales</taxon>
        <taxon>Rickenellaceae</taxon>
        <taxon>Rickenella</taxon>
    </lineage>
</organism>
<evidence type="ECO:0000256" key="4">
    <source>
        <dbReference type="ARBA" id="ARBA00022884"/>
    </source>
</evidence>
<name>A0A4Y7QHT4_9AGAM</name>
<reference evidence="9 10" key="1">
    <citation type="submission" date="2018-06" db="EMBL/GenBank/DDBJ databases">
        <title>A transcriptomic atlas of mushroom development highlights an independent origin of complex multicellularity.</title>
        <authorList>
            <consortium name="DOE Joint Genome Institute"/>
            <person name="Krizsan K."/>
            <person name="Almasi E."/>
            <person name="Merenyi Z."/>
            <person name="Sahu N."/>
            <person name="Viragh M."/>
            <person name="Koszo T."/>
            <person name="Mondo S."/>
            <person name="Kiss B."/>
            <person name="Balint B."/>
            <person name="Kues U."/>
            <person name="Barry K."/>
            <person name="Hegedus J.C."/>
            <person name="Henrissat B."/>
            <person name="Johnson J."/>
            <person name="Lipzen A."/>
            <person name="Ohm R."/>
            <person name="Nagy I."/>
            <person name="Pangilinan J."/>
            <person name="Yan J."/>
            <person name="Xiong Y."/>
            <person name="Grigoriev I.V."/>
            <person name="Hibbett D.S."/>
            <person name="Nagy L.G."/>
        </authorList>
    </citation>
    <scope>NUCLEOTIDE SEQUENCE [LARGE SCALE GENOMIC DNA]</scope>
    <source>
        <strain evidence="9 10">SZMC22713</strain>
    </source>
</reference>
<keyword evidence="4 7" id="KW-0694">RNA-binding</keyword>
<dbReference type="EMBL" id="ML170161">
    <property type="protein sequence ID" value="TDL26410.1"/>
    <property type="molecule type" value="Genomic_DNA"/>
</dbReference>
<dbReference type="GO" id="GO:0030942">
    <property type="term" value="F:endoplasmic reticulum signal peptide binding"/>
    <property type="evidence" value="ECO:0007669"/>
    <property type="project" value="UniProtKB-UniRule"/>
</dbReference>
<dbReference type="Proteomes" id="UP000294933">
    <property type="component" value="Unassembled WGS sequence"/>
</dbReference>
<evidence type="ECO:0000256" key="6">
    <source>
        <dbReference type="ARBA" id="ARBA00023274"/>
    </source>
</evidence>
<feature type="region of interest" description="Disordered" evidence="8">
    <location>
        <begin position="125"/>
        <end position="169"/>
    </location>
</feature>
<proteinExistence type="inferred from homology"/>
<feature type="compositionally biased region" description="Basic residues" evidence="8">
    <location>
        <begin position="131"/>
        <end position="140"/>
    </location>
</feature>
<dbReference type="GO" id="GO:0006614">
    <property type="term" value="P:SRP-dependent cotranslational protein targeting to membrane"/>
    <property type="evidence" value="ECO:0007669"/>
    <property type="project" value="UniProtKB-UniRule"/>
</dbReference>
<keyword evidence="10" id="KW-1185">Reference proteome</keyword>
<keyword evidence="3 7" id="KW-0963">Cytoplasm</keyword>
<dbReference type="Pfam" id="PF02290">
    <property type="entry name" value="SRP14"/>
    <property type="match status" value="1"/>
</dbReference>